<dbReference type="GO" id="GO:0001181">
    <property type="term" value="F:RNA polymerase I general transcription initiation factor activity"/>
    <property type="evidence" value="ECO:0007669"/>
    <property type="project" value="TreeGrafter"/>
</dbReference>
<evidence type="ECO:0000313" key="3">
    <source>
        <dbReference type="Proteomes" id="UP000245942"/>
    </source>
</evidence>
<dbReference type="EMBL" id="KZ819337">
    <property type="protein sequence ID" value="PWN18328.1"/>
    <property type="molecule type" value="Genomic_DNA"/>
</dbReference>
<name>A0A316U0E4_9BASI</name>
<feature type="compositionally biased region" description="Low complexity" evidence="1">
    <location>
        <begin position="678"/>
        <end position="692"/>
    </location>
</feature>
<evidence type="ECO:0000256" key="1">
    <source>
        <dbReference type="SAM" id="MobiDB-lite"/>
    </source>
</evidence>
<dbReference type="GO" id="GO:0000500">
    <property type="term" value="C:RNA polymerase I upstream activating factor complex"/>
    <property type="evidence" value="ECO:0007669"/>
    <property type="project" value="InterPro"/>
</dbReference>
<dbReference type="GO" id="GO:0000182">
    <property type="term" value="F:rDNA binding"/>
    <property type="evidence" value="ECO:0007669"/>
    <property type="project" value="TreeGrafter"/>
</dbReference>
<feature type="region of interest" description="Disordered" evidence="1">
    <location>
        <begin position="654"/>
        <end position="722"/>
    </location>
</feature>
<keyword evidence="3" id="KW-1185">Reference proteome</keyword>
<dbReference type="GO" id="GO:0042790">
    <property type="term" value="P:nucleolar large rRNA transcription by RNA polymerase I"/>
    <property type="evidence" value="ECO:0007669"/>
    <property type="project" value="InterPro"/>
</dbReference>
<feature type="compositionally biased region" description="Polar residues" evidence="1">
    <location>
        <begin position="26"/>
        <end position="41"/>
    </location>
</feature>
<feature type="compositionally biased region" description="Basic and acidic residues" evidence="1">
    <location>
        <begin position="1045"/>
        <end position="1073"/>
    </location>
</feature>
<feature type="compositionally biased region" description="Basic and acidic residues" evidence="1">
    <location>
        <begin position="868"/>
        <end position="885"/>
    </location>
</feature>
<feature type="compositionally biased region" description="Polar residues" evidence="1">
    <location>
        <begin position="661"/>
        <end position="673"/>
    </location>
</feature>
<feature type="region of interest" description="Disordered" evidence="1">
    <location>
        <begin position="848"/>
        <end position="955"/>
    </location>
</feature>
<dbReference type="PANTHER" id="PTHR28079">
    <property type="entry name" value="RNA POLYMERASE I-SPECIFIC TRANSCRIPTION INITIATION FACTOR RRN5"/>
    <property type="match status" value="1"/>
</dbReference>
<feature type="region of interest" description="Disordered" evidence="1">
    <location>
        <begin position="971"/>
        <end position="1208"/>
    </location>
</feature>
<feature type="compositionally biased region" description="Low complexity" evidence="1">
    <location>
        <begin position="914"/>
        <end position="923"/>
    </location>
</feature>
<feature type="region of interest" description="Disordered" evidence="1">
    <location>
        <begin position="1"/>
        <end position="68"/>
    </location>
</feature>
<proteinExistence type="predicted"/>
<dbReference type="STRING" id="1684307.A0A316U0E4"/>
<feature type="compositionally biased region" description="Basic and acidic residues" evidence="1">
    <location>
        <begin position="848"/>
        <end position="860"/>
    </location>
</feature>
<dbReference type="Proteomes" id="UP000245942">
    <property type="component" value="Unassembled WGS sequence"/>
</dbReference>
<feature type="compositionally biased region" description="Polar residues" evidence="1">
    <location>
        <begin position="703"/>
        <end position="722"/>
    </location>
</feature>
<dbReference type="GO" id="GO:0006361">
    <property type="term" value="P:transcription initiation at RNA polymerase I promoter"/>
    <property type="evidence" value="ECO:0007669"/>
    <property type="project" value="TreeGrafter"/>
</dbReference>
<sequence>MSSQAGSESGSSNDEDSILGQVQREAGSSRSRLQSNGQAQDPPNDHDSDEHTENEDSATTGSSDVGPDAIDLAKYRERLAAHAQDVWRHFHKPKRLRLAFRKDCSALQTNSMEAAHLESDSNEASSTTAAERVSPLGWTEAEQSAFFPSLARHSRLRPDLISDDLDGTKTAAQVSHYISLLEAATQRLVRSDHYRQSGPRRIRALPSAKEVPAHWTALEAEAARQLDADDGTPHQPVVENKIRQKTGQRGGMSHTPPVPWDSQVLNALLFLRQQAVKSGQRGTTAQIELKKRGTLPSRVSTFTFGELLHTMIYRARTDKKAKGEGNAAWMRYSQTHPVPPLPKPKRLAGAQRSKMLPPTGREADARDAEATAIEEADDIESAHGGVAYRLILRAIELGFLLRATPVKKPSDKDKDDLMPRFYLHLARDGTGIRHKRHREISSDAPAPLPHKVLRQTHLVWADKLPVHLLHESGARELARQARTAEEKLREGKKAALDRILSSVSIEEGYWLATLLQPTSSGSILPERTNKDQESIAGVDALASLSSKDRNRVRMRIKRYEAKYGPLQSDAVSNFLVPPMRKGTRLPRVGMRGVQERKGEKSSILEPFRDVIYALPPEERATARSRIRTRIVRWGLEAALSAGFDAWSDGITSGKRAVPRQASMTPGGTETIRQGENEAQPAASASSPSRSDANTAAFAEDTPIPSNGGTVYDPSTTNNAQDDISFSDKRADRFRQIGVSRQDITSRLAELAGETMFQTLNLHGLFHHLQVMNSKTRCLTGEEAEVERPEKIVATKLDVLRLLPDLGAKLRSFVEQVAHGAARQAEQDAKTFIGAAEVRQMLRERDQVTSVAEMRKREREAVQGIPRALTEDERQEASANMERDPPVDWQSKPHLMADEEYSSFGGPAQQDKSTSRALTTLSSLGKRKKRGSSDPIATASLDEEEEDGEAELFESNAEAAEVQAVRSIWASSSSFFSSSSSSRRQTDRDDERIPPMWRGFYWPNRTRMAHGGKSNDSPTDSDNVESDTSDRASSRASEAVLDSEAESEKWWEGLARQDEQRDARALREEWEKWFGGKVKSSALAPAPACGSTEAARSAQEHEVVGGGQDADGDGGEDGEEEEEEEEEEDDDGDGKGSDAIPDWLQEMMDAKKHRKGSAEGGQKEGDKSSGHRSLAEGEDGDGDGEGDEDPDAQDVENEDDGDDVEMGED</sequence>
<dbReference type="GeneID" id="37015074"/>
<dbReference type="RefSeq" id="XP_025345488.1">
    <property type="nucleotide sequence ID" value="XM_025493340.1"/>
</dbReference>
<dbReference type="AlphaFoldDB" id="A0A316U0E4"/>
<dbReference type="InterPro" id="IPR039601">
    <property type="entry name" value="Rrn5"/>
</dbReference>
<dbReference type="PANTHER" id="PTHR28079:SF1">
    <property type="entry name" value="RNA POLYMERASE I-SPECIFIC TRANSCRIPTION INITIATION FACTOR RRN5"/>
    <property type="match status" value="1"/>
</dbReference>
<dbReference type="OrthoDB" id="2240312at2759"/>
<reference evidence="2 3" key="1">
    <citation type="journal article" date="2018" name="Mol. Biol. Evol.">
        <title>Broad Genomic Sampling Reveals a Smut Pathogenic Ancestry of the Fungal Clade Ustilaginomycotina.</title>
        <authorList>
            <person name="Kijpornyongpan T."/>
            <person name="Mondo S.J."/>
            <person name="Barry K."/>
            <person name="Sandor L."/>
            <person name="Lee J."/>
            <person name="Lipzen A."/>
            <person name="Pangilinan J."/>
            <person name="LaButti K."/>
            <person name="Hainaut M."/>
            <person name="Henrissat B."/>
            <person name="Grigoriev I.V."/>
            <person name="Spatafora J.W."/>
            <person name="Aime M.C."/>
        </authorList>
    </citation>
    <scope>NUCLEOTIDE SEQUENCE [LARGE SCALE GENOMIC DNA]</scope>
    <source>
        <strain evidence="2 3">MCA 4718</strain>
    </source>
</reference>
<feature type="compositionally biased region" description="Acidic residues" evidence="1">
    <location>
        <begin position="1175"/>
        <end position="1208"/>
    </location>
</feature>
<feature type="compositionally biased region" description="Low complexity" evidence="1">
    <location>
        <begin position="971"/>
        <end position="981"/>
    </location>
</feature>
<feature type="compositionally biased region" description="Basic and acidic residues" evidence="1">
    <location>
        <begin position="983"/>
        <end position="992"/>
    </location>
</feature>
<feature type="compositionally biased region" description="Basic and acidic residues" evidence="1">
    <location>
        <begin position="1160"/>
        <end position="1174"/>
    </location>
</feature>
<organism evidence="2 3">
    <name type="scientific">Pseudomicrostroma glucosiphilum</name>
    <dbReference type="NCBI Taxonomy" id="1684307"/>
    <lineage>
        <taxon>Eukaryota</taxon>
        <taxon>Fungi</taxon>
        <taxon>Dikarya</taxon>
        <taxon>Basidiomycota</taxon>
        <taxon>Ustilaginomycotina</taxon>
        <taxon>Exobasidiomycetes</taxon>
        <taxon>Microstromatales</taxon>
        <taxon>Microstromatales incertae sedis</taxon>
        <taxon>Pseudomicrostroma</taxon>
    </lineage>
</organism>
<protein>
    <submittedName>
        <fullName evidence="2">Uncharacterized protein</fullName>
    </submittedName>
</protein>
<feature type="compositionally biased region" description="Low complexity" evidence="1">
    <location>
        <begin position="1"/>
        <end position="12"/>
    </location>
</feature>
<gene>
    <name evidence="2" type="ORF">BCV69DRAFT_285296</name>
</gene>
<feature type="compositionally biased region" description="Acidic residues" evidence="1">
    <location>
        <begin position="1109"/>
        <end position="1131"/>
    </location>
</feature>
<evidence type="ECO:0000313" key="2">
    <source>
        <dbReference type="EMBL" id="PWN18328.1"/>
    </source>
</evidence>
<feature type="compositionally biased region" description="Acidic residues" evidence="1">
    <location>
        <begin position="940"/>
        <end position="951"/>
    </location>
</feature>
<accession>A0A316U0E4</accession>